<proteinExistence type="predicted"/>
<dbReference type="GO" id="GO:0031673">
    <property type="term" value="C:H zone"/>
    <property type="evidence" value="ECO:0007669"/>
    <property type="project" value="EnsemblMetazoa"/>
</dbReference>
<evidence type="ECO:0000256" key="1">
    <source>
        <dbReference type="PROSITE-ProRule" id="PRU00708"/>
    </source>
</evidence>
<dbReference type="PANTHER" id="PTHR46669">
    <property type="entry name" value="LEUCINE-RICH PPR MOTIF-CONTAINING PROTEIN, MITOCHONDRIAL"/>
    <property type="match status" value="1"/>
</dbReference>
<name>B4JDL6_DROGR</name>
<dbReference type="PROSITE" id="PS51375">
    <property type="entry name" value="PPR"/>
    <property type="match status" value="2"/>
</dbReference>
<evidence type="ECO:0000313" key="4">
    <source>
        <dbReference type="EMBL" id="EDW03386.1"/>
    </source>
</evidence>
<dbReference type="FunCoup" id="B4JDL6">
    <property type="interactions" value="1948"/>
</dbReference>
<dbReference type="InterPro" id="IPR033490">
    <property type="entry name" value="LRP130"/>
</dbReference>
<dbReference type="EMBL" id="CH916368">
    <property type="protein sequence ID" value="EDW03386.1"/>
    <property type="molecule type" value="Genomic_DNA"/>
</dbReference>
<protein>
    <submittedName>
        <fullName evidence="4">GH10534</fullName>
    </submittedName>
</protein>
<dbReference type="OMA" id="HIDRNKI"/>
<evidence type="ECO:0000313" key="5">
    <source>
        <dbReference type="Proteomes" id="UP000001070"/>
    </source>
</evidence>
<feature type="compositionally biased region" description="Low complexity" evidence="3">
    <location>
        <begin position="1032"/>
        <end position="1041"/>
    </location>
</feature>
<gene>
    <name evidence="4" type="primary">Dgri\GH10534</name>
    <name evidence="4" type="ORF">Dgri_GH10534</name>
</gene>
<accession>B4JDL6</accession>
<evidence type="ECO:0000256" key="3">
    <source>
        <dbReference type="SAM" id="MobiDB-lite"/>
    </source>
</evidence>
<reference evidence="4 5" key="1">
    <citation type="journal article" date="2007" name="Nature">
        <title>Evolution of genes and genomes on the Drosophila phylogeny.</title>
        <authorList>
            <consortium name="Drosophila 12 Genomes Consortium"/>
            <person name="Clark A.G."/>
            <person name="Eisen M.B."/>
            <person name="Smith D.R."/>
            <person name="Bergman C.M."/>
            <person name="Oliver B."/>
            <person name="Markow T.A."/>
            <person name="Kaufman T.C."/>
            <person name="Kellis M."/>
            <person name="Gelbart W."/>
            <person name="Iyer V.N."/>
            <person name="Pollard D.A."/>
            <person name="Sackton T.B."/>
            <person name="Larracuente A.M."/>
            <person name="Singh N.D."/>
            <person name="Abad J.P."/>
            <person name="Abt D.N."/>
            <person name="Adryan B."/>
            <person name="Aguade M."/>
            <person name="Akashi H."/>
            <person name="Anderson W.W."/>
            <person name="Aquadro C.F."/>
            <person name="Ardell D.H."/>
            <person name="Arguello R."/>
            <person name="Artieri C.G."/>
            <person name="Barbash D.A."/>
            <person name="Barker D."/>
            <person name="Barsanti P."/>
            <person name="Batterham P."/>
            <person name="Batzoglou S."/>
            <person name="Begun D."/>
            <person name="Bhutkar A."/>
            <person name="Blanco E."/>
            <person name="Bosak S.A."/>
            <person name="Bradley R.K."/>
            <person name="Brand A.D."/>
            <person name="Brent M.R."/>
            <person name="Brooks A.N."/>
            <person name="Brown R.H."/>
            <person name="Butlin R.K."/>
            <person name="Caggese C."/>
            <person name="Calvi B.R."/>
            <person name="Bernardo de Carvalho A."/>
            <person name="Caspi A."/>
            <person name="Castrezana S."/>
            <person name="Celniker S.E."/>
            <person name="Chang J.L."/>
            <person name="Chapple C."/>
            <person name="Chatterji S."/>
            <person name="Chinwalla A."/>
            <person name="Civetta A."/>
            <person name="Clifton S.W."/>
            <person name="Comeron J.M."/>
            <person name="Costello J.C."/>
            <person name="Coyne J.A."/>
            <person name="Daub J."/>
            <person name="David R.G."/>
            <person name="Delcher A.L."/>
            <person name="Delehaunty K."/>
            <person name="Do C.B."/>
            <person name="Ebling H."/>
            <person name="Edwards K."/>
            <person name="Eickbush T."/>
            <person name="Evans J.D."/>
            <person name="Filipski A."/>
            <person name="Findeiss S."/>
            <person name="Freyhult E."/>
            <person name="Fulton L."/>
            <person name="Fulton R."/>
            <person name="Garcia A.C."/>
            <person name="Gardiner A."/>
            <person name="Garfield D.A."/>
            <person name="Garvin B.E."/>
            <person name="Gibson G."/>
            <person name="Gilbert D."/>
            <person name="Gnerre S."/>
            <person name="Godfrey J."/>
            <person name="Good R."/>
            <person name="Gotea V."/>
            <person name="Gravely B."/>
            <person name="Greenberg A.J."/>
            <person name="Griffiths-Jones S."/>
            <person name="Gross S."/>
            <person name="Guigo R."/>
            <person name="Gustafson E.A."/>
            <person name="Haerty W."/>
            <person name="Hahn M.W."/>
            <person name="Halligan D.L."/>
            <person name="Halpern A.L."/>
            <person name="Halter G.M."/>
            <person name="Han M.V."/>
            <person name="Heger A."/>
            <person name="Hillier L."/>
            <person name="Hinrichs A.S."/>
            <person name="Holmes I."/>
            <person name="Hoskins R.A."/>
            <person name="Hubisz M.J."/>
            <person name="Hultmark D."/>
            <person name="Huntley M.A."/>
            <person name="Jaffe D.B."/>
            <person name="Jagadeeshan S."/>
            <person name="Jeck W.R."/>
            <person name="Johnson J."/>
            <person name="Jones C.D."/>
            <person name="Jordan W.C."/>
            <person name="Karpen G.H."/>
            <person name="Kataoka E."/>
            <person name="Keightley P.D."/>
            <person name="Kheradpour P."/>
            <person name="Kirkness E.F."/>
            <person name="Koerich L.B."/>
            <person name="Kristiansen K."/>
            <person name="Kudrna D."/>
            <person name="Kulathinal R.J."/>
            <person name="Kumar S."/>
            <person name="Kwok R."/>
            <person name="Lander E."/>
            <person name="Langley C.H."/>
            <person name="Lapoint R."/>
            <person name="Lazzaro B.P."/>
            <person name="Lee S.J."/>
            <person name="Levesque L."/>
            <person name="Li R."/>
            <person name="Lin C.F."/>
            <person name="Lin M.F."/>
            <person name="Lindblad-Toh K."/>
            <person name="Llopart A."/>
            <person name="Long M."/>
            <person name="Low L."/>
            <person name="Lozovsky E."/>
            <person name="Lu J."/>
            <person name="Luo M."/>
            <person name="Machado C.A."/>
            <person name="Makalowski W."/>
            <person name="Marzo M."/>
            <person name="Matsuda M."/>
            <person name="Matzkin L."/>
            <person name="McAllister B."/>
            <person name="McBride C.S."/>
            <person name="McKernan B."/>
            <person name="McKernan K."/>
            <person name="Mendez-Lago M."/>
            <person name="Minx P."/>
            <person name="Mollenhauer M.U."/>
            <person name="Montooth K."/>
            <person name="Mount S.M."/>
            <person name="Mu X."/>
            <person name="Myers E."/>
            <person name="Negre B."/>
            <person name="Newfeld S."/>
            <person name="Nielsen R."/>
            <person name="Noor M.A."/>
            <person name="O'Grady P."/>
            <person name="Pachter L."/>
            <person name="Papaceit M."/>
            <person name="Parisi M.J."/>
            <person name="Parisi M."/>
            <person name="Parts L."/>
            <person name="Pedersen J.S."/>
            <person name="Pesole G."/>
            <person name="Phillippy A.M."/>
            <person name="Ponting C.P."/>
            <person name="Pop M."/>
            <person name="Porcelli D."/>
            <person name="Powell J.R."/>
            <person name="Prohaska S."/>
            <person name="Pruitt K."/>
            <person name="Puig M."/>
            <person name="Quesneville H."/>
            <person name="Ram K.R."/>
            <person name="Rand D."/>
            <person name="Rasmussen M.D."/>
            <person name="Reed L.K."/>
            <person name="Reenan R."/>
            <person name="Reily A."/>
            <person name="Remington K.A."/>
            <person name="Rieger T.T."/>
            <person name="Ritchie M.G."/>
            <person name="Robin C."/>
            <person name="Rogers Y.H."/>
            <person name="Rohde C."/>
            <person name="Rozas J."/>
            <person name="Rubenfield M.J."/>
            <person name="Ruiz A."/>
            <person name="Russo S."/>
            <person name="Salzberg S.L."/>
            <person name="Sanchez-Gracia A."/>
            <person name="Saranga D.J."/>
            <person name="Sato H."/>
            <person name="Schaeffer S.W."/>
            <person name="Schatz M.C."/>
            <person name="Schlenke T."/>
            <person name="Schwartz R."/>
            <person name="Segarra C."/>
            <person name="Singh R.S."/>
            <person name="Sirot L."/>
            <person name="Sirota M."/>
            <person name="Sisneros N.B."/>
            <person name="Smith C.D."/>
            <person name="Smith T.F."/>
            <person name="Spieth J."/>
            <person name="Stage D.E."/>
            <person name="Stark A."/>
            <person name="Stephan W."/>
            <person name="Strausberg R.L."/>
            <person name="Strempel S."/>
            <person name="Sturgill D."/>
            <person name="Sutton G."/>
            <person name="Sutton G.G."/>
            <person name="Tao W."/>
            <person name="Teichmann S."/>
            <person name="Tobari Y.N."/>
            <person name="Tomimura Y."/>
            <person name="Tsolas J.M."/>
            <person name="Valente V.L."/>
            <person name="Venter E."/>
            <person name="Venter J.C."/>
            <person name="Vicario S."/>
            <person name="Vieira F.G."/>
            <person name="Vilella A.J."/>
            <person name="Villasante A."/>
            <person name="Walenz B."/>
            <person name="Wang J."/>
            <person name="Wasserman M."/>
            <person name="Watts T."/>
            <person name="Wilson D."/>
            <person name="Wilson R.K."/>
            <person name="Wing R.A."/>
            <person name="Wolfner M.F."/>
            <person name="Wong A."/>
            <person name="Wong G.K."/>
            <person name="Wu C.I."/>
            <person name="Wu G."/>
            <person name="Yamamoto D."/>
            <person name="Yang H.P."/>
            <person name="Yang S.P."/>
            <person name="Yorke J.A."/>
            <person name="Yoshida K."/>
            <person name="Zdobnov E."/>
            <person name="Zhang P."/>
            <person name="Zhang Y."/>
            <person name="Zimin A.V."/>
            <person name="Baldwin J."/>
            <person name="Abdouelleil A."/>
            <person name="Abdulkadir J."/>
            <person name="Abebe A."/>
            <person name="Abera B."/>
            <person name="Abreu J."/>
            <person name="Acer S.C."/>
            <person name="Aftuck L."/>
            <person name="Alexander A."/>
            <person name="An P."/>
            <person name="Anderson E."/>
            <person name="Anderson S."/>
            <person name="Arachi H."/>
            <person name="Azer M."/>
            <person name="Bachantsang P."/>
            <person name="Barry A."/>
            <person name="Bayul T."/>
            <person name="Berlin A."/>
            <person name="Bessette D."/>
            <person name="Bloom T."/>
            <person name="Blye J."/>
            <person name="Boguslavskiy L."/>
            <person name="Bonnet C."/>
            <person name="Boukhgalter B."/>
            <person name="Bourzgui I."/>
            <person name="Brown A."/>
            <person name="Cahill P."/>
            <person name="Channer S."/>
            <person name="Cheshatsang Y."/>
            <person name="Chuda L."/>
            <person name="Citroen M."/>
            <person name="Collymore A."/>
            <person name="Cooke P."/>
            <person name="Costello M."/>
            <person name="D'Aco K."/>
            <person name="Daza R."/>
            <person name="De Haan G."/>
            <person name="DeGray S."/>
            <person name="DeMaso C."/>
            <person name="Dhargay N."/>
            <person name="Dooley K."/>
            <person name="Dooley E."/>
            <person name="Doricent M."/>
            <person name="Dorje P."/>
            <person name="Dorjee K."/>
            <person name="Dupes A."/>
            <person name="Elong R."/>
            <person name="Falk J."/>
            <person name="Farina A."/>
            <person name="Faro S."/>
            <person name="Ferguson D."/>
            <person name="Fisher S."/>
            <person name="Foley C.D."/>
            <person name="Franke A."/>
            <person name="Friedrich D."/>
            <person name="Gadbois L."/>
            <person name="Gearin G."/>
            <person name="Gearin C.R."/>
            <person name="Giannoukos G."/>
            <person name="Goode T."/>
            <person name="Graham J."/>
            <person name="Grandbois E."/>
            <person name="Grewal S."/>
            <person name="Gyaltsen K."/>
            <person name="Hafez N."/>
            <person name="Hagos B."/>
            <person name="Hall J."/>
            <person name="Henson C."/>
            <person name="Hollinger A."/>
            <person name="Honan T."/>
            <person name="Huard M.D."/>
            <person name="Hughes L."/>
            <person name="Hurhula B."/>
            <person name="Husby M.E."/>
            <person name="Kamat A."/>
            <person name="Kanga B."/>
            <person name="Kashin S."/>
            <person name="Khazanovich D."/>
            <person name="Kisner P."/>
            <person name="Lance K."/>
            <person name="Lara M."/>
            <person name="Lee W."/>
            <person name="Lennon N."/>
            <person name="Letendre F."/>
            <person name="LeVine R."/>
            <person name="Lipovsky A."/>
            <person name="Liu X."/>
            <person name="Liu J."/>
            <person name="Liu S."/>
            <person name="Lokyitsang T."/>
            <person name="Lokyitsang Y."/>
            <person name="Lubonja R."/>
            <person name="Lui A."/>
            <person name="MacDonald P."/>
            <person name="Magnisalis V."/>
            <person name="Maru K."/>
            <person name="Matthews C."/>
            <person name="McCusker W."/>
            <person name="McDonough S."/>
            <person name="Mehta T."/>
            <person name="Meldrim J."/>
            <person name="Meneus L."/>
            <person name="Mihai O."/>
            <person name="Mihalev A."/>
            <person name="Mihova T."/>
            <person name="Mittelman R."/>
            <person name="Mlenga V."/>
            <person name="Montmayeur A."/>
            <person name="Mulrain L."/>
            <person name="Navidi A."/>
            <person name="Naylor J."/>
            <person name="Negash T."/>
            <person name="Nguyen T."/>
            <person name="Nguyen N."/>
            <person name="Nicol R."/>
            <person name="Norbu C."/>
            <person name="Norbu N."/>
            <person name="Novod N."/>
            <person name="O'Neill B."/>
            <person name="Osman S."/>
            <person name="Markiewicz E."/>
            <person name="Oyono O.L."/>
            <person name="Patti C."/>
            <person name="Phunkhang P."/>
            <person name="Pierre F."/>
            <person name="Priest M."/>
            <person name="Raghuraman S."/>
            <person name="Rege F."/>
            <person name="Reyes R."/>
            <person name="Rise C."/>
            <person name="Rogov P."/>
            <person name="Ross K."/>
            <person name="Ryan E."/>
            <person name="Settipalli S."/>
            <person name="Shea T."/>
            <person name="Sherpa N."/>
            <person name="Shi L."/>
            <person name="Shih D."/>
            <person name="Sparrow T."/>
            <person name="Spaulding J."/>
            <person name="Stalker J."/>
            <person name="Stange-Thomann N."/>
            <person name="Stavropoulos S."/>
            <person name="Stone C."/>
            <person name="Strader C."/>
            <person name="Tesfaye S."/>
            <person name="Thomson T."/>
            <person name="Thoulutsang Y."/>
            <person name="Thoulutsang D."/>
            <person name="Topham K."/>
            <person name="Topping I."/>
            <person name="Tsamla T."/>
            <person name="Vassiliev H."/>
            <person name="Vo A."/>
            <person name="Wangchuk T."/>
            <person name="Wangdi T."/>
            <person name="Weiand M."/>
            <person name="Wilkinson J."/>
            <person name="Wilson A."/>
            <person name="Yadav S."/>
            <person name="Young G."/>
            <person name="Yu Q."/>
            <person name="Zembek L."/>
            <person name="Zhong D."/>
            <person name="Zimmer A."/>
            <person name="Zwirko Z."/>
            <person name="Jaffe D.B."/>
            <person name="Alvarez P."/>
            <person name="Brockman W."/>
            <person name="Butler J."/>
            <person name="Chin C."/>
            <person name="Gnerre S."/>
            <person name="Grabherr M."/>
            <person name="Kleber M."/>
            <person name="Mauceli E."/>
            <person name="MacCallum I."/>
        </authorList>
    </citation>
    <scope>NUCLEOTIDE SEQUENCE [LARGE SCALE GENOMIC DNA]</scope>
    <source>
        <strain evidence="5">Tucson 15287-2541.00</strain>
    </source>
</reference>
<dbReference type="OrthoDB" id="185373at2759"/>
<dbReference type="PhylomeDB" id="B4JDL6"/>
<dbReference type="GO" id="GO:1905638">
    <property type="term" value="P:negative regulation of mitochondrial mRNA catabolic process"/>
    <property type="evidence" value="ECO:0007669"/>
    <property type="project" value="EnsemblMetazoa"/>
</dbReference>
<feature type="repeat" description="PPR" evidence="1">
    <location>
        <begin position="210"/>
        <end position="244"/>
    </location>
</feature>
<dbReference type="Proteomes" id="UP000001070">
    <property type="component" value="Unassembled WGS sequence"/>
</dbReference>
<dbReference type="Gene3D" id="1.25.40.10">
    <property type="entry name" value="Tetratricopeptide repeat domain"/>
    <property type="match status" value="2"/>
</dbReference>
<evidence type="ECO:0000256" key="2">
    <source>
        <dbReference type="SAM" id="Coils"/>
    </source>
</evidence>
<keyword evidence="2" id="KW-0175">Coiled coil</keyword>
<dbReference type="InterPro" id="IPR002885">
    <property type="entry name" value="PPR_rpt"/>
</dbReference>
<dbReference type="eggNOG" id="KOG4318">
    <property type="taxonomic scope" value="Eukaryota"/>
</dbReference>
<dbReference type="GO" id="GO:0005739">
    <property type="term" value="C:mitochondrion"/>
    <property type="evidence" value="ECO:0007669"/>
    <property type="project" value="EnsemblMetazoa"/>
</dbReference>
<dbReference type="HOGENOM" id="CLU_006166_0_0_1"/>
<dbReference type="GO" id="GO:0030018">
    <property type="term" value="C:Z disc"/>
    <property type="evidence" value="ECO:0007669"/>
    <property type="project" value="EnsemblMetazoa"/>
</dbReference>
<feature type="coiled-coil region" evidence="2">
    <location>
        <begin position="660"/>
        <end position="687"/>
    </location>
</feature>
<dbReference type="Pfam" id="PF12854">
    <property type="entry name" value="PPR_1"/>
    <property type="match status" value="1"/>
</dbReference>
<keyword evidence="5" id="KW-1185">Reference proteome</keyword>
<feature type="compositionally biased region" description="Basic and acidic residues" evidence="3">
    <location>
        <begin position="1047"/>
        <end position="1061"/>
    </location>
</feature>
<sequence length="1407" mass="157604">MASILRTGKLLRYFAGFTRNVVVNSVRDCESNNLLQSAPCMCGQFQNGFASNAAATKAELSLDKQIRRLDQDARRMGRISRRDLEEVLDEIRTHRTATSSQSLLVIRCCGNLVPEELPEVRTALVQEIWKTLNALNVPMDISHYNALLRVYLENEHQFAPTDFLAEIEAKGIEPNRVTYQHLITRYCQQGDIEGATRILEFMRGKSLPVNENVFNSLILGHSQANDLESAKGILGVMRQAGLEPSADTYTTLLCAFARHGDIDALQATLAECEPKEIILLDKDLLDIIYTLTINGHGEHVDGLLTKLRISAGFNQDAVNIILRLVNNGYEDVALKLLRLMPRSTRVNGELVDVGAFYIRQLVKANRPVEKILSICRTLKAEGLNPKALTIATEAGLTNGAMNNALPLLQEMKNLGLPIRQHYFWPLFCSVDTSQVLDIVRRMQQEFALNPNSETIRDYVIPNLKEKNWERIVTVLRDAGVPNSTAVTSAVYAALSTHQLADAAKIMEQNRAYYVPMLFRQPLIMALGSTNDFASFIRCVRQMHEGLQIRNGAVKDSVEETEQVAANVDVERNTPDVVGSIVYEAANYFRRERVPMLEKILQGLVKQGLSVSSTTATTLSELLGSEMTPLISEQLGKLSSGELEPIPLPNSGKRALDTLTIDELERFIKNVEAKGENANNIKRQLLNACFRSQNLEKTIEVIERLQQEKFQISIGIEAQLVDLYTFHKRSSEALAQYNKLRQADANFKLDNFKAVRLADLLLQEDQVEPALQLLGENQKETLFNDGEGSFNYISTVWRILNAIAETGNADKLKRVFDALVTGNYVVPTNVLLGPLVKVHLSRDDIPKAIDAFEQICQQHKATPWKNELACRLIQKEDAANLQRLTDLSTSIHGEVNSLYDLVFSFVECGRVRQARKILETPGLRTRPQRISTACDRYKNEGMLQPLEGLIEATKDLGHIDRNKIYYTLLLSYDKADESEKALGLWTKMQEEAVTPTDAFLLKLAELLKRKNMEVPFVVPEMQQQQPKSKRGKAAGAAATAAAQVEQPLKTEKEQNKLEETKQTPKPISNIAGFRRAIQGNDPDGAIAYRERFISGEKISVLDTSRLIELLVRADRLTEASKYVDQLLADKQHPQPKIFKYYLNKIAAGGDMERLQRIGDQLNDEQKRLVSFDNRYCHAHIVAGKAEQFLKQLSDQIEAAKSPEEATKIAEKFPRGGAVGILDKHPELVAQYESLAEKYAAHNQLGPMNVLWMHLLSHNQEAASKQIWDKHLSNAPRLMFQRVLQTAREQQDDKMAATVISQLRDSKISEGAIGNAYSCLIDIQTTKGNPEKAMEVLANAIKDVSLENINRTALLRLKQAVEAKNQEFPYTVPEKRTKAVDSSSSSSSSDDDDVKPKKPETVKPNPESA</sequence>
<feature type="region of interest" description="Disordered" evidence="3">
    <location>
        <begin position="1370"/>
        <end position="1407"/>
    </location>
</feature>
<feature type="region of interest" description="Disordered" evidence="3">
    <location>
        <begin position="1019"/>
        <end position="1062"/>
    </location>
</feature>
<dbReference type="Pfam" id="PF13041">
    <property type="entry name" value="PPR_2"/>
    <property type="match status" value="1"/>
</dbReference>
<organism evidence="5">
    <name type="scientific">Drosophila grimshawi</name>
    <name type="common">Hawaiian fruit fly</name>
    <name type="synonym">Idiomyia grimshawi</name>
    <dbReference type="NCBI Taxonomy" id="7222"/>
    <lineage>
        <taxon>Eukaryota</taxon>
        <taxon>Metazoa</taxon>
        <taxon>Ecdysozoa</taxon>
        <taxon>Arthropoda</taxon>
        <taxon>Hexapoda</taxon>
        <taxon>Insecta</taxon>
        <taxon>Pterygota</taxon>
        <taxon>Neoptera</taxon>
        <taxon>Endopterygota</taxon>
        <taxon>Diptera</taxon>
        <taxon>Brachycera</taxon>
        <taxon>Muscomorpha</taxon>
        <taxon>Ephydroidea</taxon>
        <taxon>Drosophilidae</taxon>
        <taxon>Drosophila</taxon>
        <taxon>Hawaiian Drosophila</taxon>
    </lineage>
</organism>
<dbReference type="GO" id="GO:0003730">
    <property type="term" value="F:mRNA 3'-UTR binding"/>
    <property type="evidence" value="ECO:0007669"/>
    <property type="project" value="EnsemblMetazoa"/>
</dbReference>
<dbReference type="GO" id="GO:0005634">
    <property type="term" value="C:nucleus"/>
    <property type="evidence" value="ECO:0007669"/>
    <property type="project" value="TreeGrafter"/>
</dbReference>
<dbReference type="GO" id="GO:0097222">
    <property type="term" value="P:mitochondrial mRNA polyadenylation"/>
    <property type="evidence" value="ECO:0007669"/>
    <property type="project" value="EnsemblMetazoa"/>
</dbReference>
<dbReference type="STRING" id="7222.B4JDL6"/>
<dbReference type="PANTHER" id="PTHR46669:SF1">
    <property type="entry name" value="LEUCINE-RICH PPR MOTIF-CONTAINING PROTEIN, MITOCHONDRIAL"/>
    <property type="match status" value="1"/>
</dbReference>
<dbReference type="InParanoid" id="B4JDL6"/>
<feature type="repeat" description="PPR" evidence="1">
    <location>
        <begin position="175"/>
        <end position="209"/>
    </location>
</feature>
<dbReference type="GO" id="GO:0070129">
    <property type="term" value="P:regulation of mitochondrial translation"/>
    <property type="evidence" value="ECO:0007669"/>
    <property type="project" value="EnsemblMetazoa"/>
</dbReference>
<dbReference type="InterPro" id="IPR011990">
    <property type="entry name" value="TPR-like_helical_dom_sf"/>
</dbReference>
<dbReference type="KEGG" id="dgr:6562030"/>